<evidence type="ECO:0000256" key="1">
    <source>
        <dbReference type="SAM" id="Phobius"/>
    </source>
</evidence>
<sequence>MSQNRVLSAFGVLANALVGWAVAIEAQPALGLQAMPWQQVTLGVGISPVAVMHGHVLRRQFARTG</sequence>
<gene>
    <name evidence="2" type="ORF">SAMN04488239_111124</name>
</gene>
<keyword evidence="3" id="KW-1185">Reference proteome</keyword>
<dbReference type="STRING" id="639004.SAMN04488239_111124"/>
<name>A0A1G6YEL5_9RHOB</name>
<dbReference type="AlphaFoldDB" id="A0A1G6YEL5"/>
<feature type="transmembrane region" description="Helical" evidence="1">
    <location>
        <begin position="39"/>
        <end position="57"/>
    </location>
</feature>
<proteinExistence type="predicted"/>
<keyword evidence="1" id="KW-0472">Membrane</keyword>
<keyword evidence="1" id="KW-1133">Transmembrane helix</keyword>
<reference evidence="3" key="1">
    <citation type="submission" date="2016-10" db="EMBL/GenBank/DDBJ databases">
        <authorList>
            <person name="Varghese N."/>
            <person name="Submissions S."/>
        </authorList>
    </citation>
    <scope>NUCLEOTIDE SEQUENCE [LARGE SCALE GENOMIC DNA]</scope>
    <source>
        <strain evidence="3">CGMCC 1.9108</strain>
    </source>
</reference>
<evidence type="ECO:0000313" key="3">
    <source>
        <dbReference type="Proteomes" id="UP000199628"/>
    </source>
</evidence>
<dbReference type="RefSeq" id="WP_093033638.1">
    <property type="nucleotide sequence ID" value="NZ_FMZV01000011.1"/>
</dbReference>
<dbReference type="OrthoDB" id="7361160at2"/>
<protein>
    <submittedName>
        <fullName evidence="2">Uncharacterized protein</fullName>
    </submittedName>
</protein>
<accession>A0A1G6YEL5</accession>
<dbReference type="Proteomes" id="UP000199628">
    <property type="component" value="Unassembled WGS sequence"/>
</dbReference>
<dbReference type="InterPro" id="IPR055644">
    <property type="entry name" value="DUF7220"/>
</dbReference>
<keyword evidence="1" id="KW-0812">Transmembrane</keyword>
<evidence type="ECO:0000313" key="2">
    <source>
        <dbReference type="EMBL" id="SDD88790.1"/>
    </source>
</evidence>
<dbReference type="EMBL" id="FMZV01000011">
    <property type="protein sequence ID" value="SDD88790.1"/>
    <property type="molecule type" value="Genomic_DNA"/>
</dbReference>
<organism evidence="2 3">
    <name type="scientific">Ruegeria marina</name>
    <dbReference type="NCBI Taxonomy" id="639004"/>
    <lineage>
        <taxon>Bacteria</taxon>
        <taxon>Pseudomonadati</taxon>
        <taxon>Pseudomonadota</taxon>
        <taxon>Alphaproteobacteria</taxon>
        <taxon>Rhodobacterales</taxon>
        <taxon>Roseobacteraceae</taxon>
        <taxon>Ruegeria</taxon>
    </lineage>
</organism>
<dbReference type="Pfam" id="PF23858">
    <property type="entry name" value="DUF7220"/>
    <property type="match status" value="1"/>
</dbReference>